<sequence length="319" mass="36710">MFVKKYLSSALVILMVCLIISPNIFANASESIDRELFRKLGFSEFEIENLSAEEIQKFGNLKTEDIELVQEEVTFYRIARLPNNESFVEIVDEETALRESELENQKDEEFLKQIQLLKSLKKNNSNTKTEINNEIKLLQSTWENSKSSSWLKLTGTVSKVSSVYFFKLSYEWLSSPIMLLNDVIGISHSDLWTIAQDTQHLKNMYQVYTIYNQYVLTDEKFYYDPAVISASGMAFEFNINNGRFYDPTNYVYKNRSGYMIYRVQPSVTNMTSSNMYGAYFHQTVSVTPSISITSGDISITPVDKYNATTPVNVQFPVSN</sequence>
<dbReference type="AlphaFoldDB" id="A0A2R6XXK8"/>
<accession>A0A2R6XXK8</accession>
<dbReference type="Proteomes" id="UP000244338">
    <property type="component" value="Unassembled WGS sequence"/>
</dbReference>
<protein>
    <submittedName>
        <fullName evidence="1">Uncharacterized protein</fullName>
    </submittedName>
</protein>
<reference evidence="2" key="1">
    <citation type="journal article" date="2018" name="Sci. Rep.">
        <title>Lignite coal burning seam in the remote Altai Mountains harbors a hydrogen-driven thermophilic microbial community.</title>
        <authorList>
            <person name="Kadnikov V.V."/>
            <person name="Mardanov A.V."/>
            <person name="Ivasenko D.A."/>
            <person name="Antsiferov D.V."/>
            <person name="Beletsky A.V."/>
            <person name="Karnachuk O.V."/>
            <person name="Ravin N.V."/>
        </authorList>
    </citation>
    <scope>NUCLEOTIDE SEQUENCE [LARGE SCALE GENOMIC DNA]</scope>
</reference>
<comment type="caution">
    <text evidence="1">The sequence shown here is derived from an EMBL/GenBank/DDBJ whole genome shotgun (WGS) entry which is preliminary data.</text>
</comment>
<dbReference type="EMBL" id="PEBX01000177">
    <property type="protein sequence ID" value="PTQ55159.1"/>
    <property type="molecule type" value="Genomic_DNA"/>
</dbReference>
<evidence type="ECO:0000313" key="1">
    <source>
        <dbReference type="EMBL" id="PTQ55159.1"/>
    </source>
</evidence>
<gene>
    <name evidence="1" type="ORF">BSOLF_0061</name>
</gene>
<name>A0A2R6XXK8_9BACL</name>
<proteinExistence type="predicted"/>
<evidence type="ECO:0000313" key="2">
    <source>
        <dbReference type="Proteomes" id="UP000244338"/>
    </source>
</evidence>
<organism evidence="1 2">
    <name type="scientific">Candidatus Carbonibacillus altaicus</name>
    <dbReference type="NCBI Taxonomy" id="2163959"/>
    <lineage>
        <taxon>Bacteria</taxon>
        <taxon>Bacillati</taxon>
        <taxon>Bacillota</taxon>
        <taxon>Bacilli</taxon>
        <taxon>Bacillales</taxon>
        <taxon>Candidatus Carbonibacillus</taxon>
    </lineage>
</organism>